<dbReference type="Proteomes" id="UP000010798">
    <property type="component" value="Chromosome"/>
</dbReference>
<dbReference type="HOGENOM" id="CLU_2976832_0_0_0"/>
<protein>
    <submittedName>
        <fullName evidence="1">Uncharacterized protein</fullName>
    </submittedName>
</protein>
<dbReference type="RefSeq" id="WP_015245562.1">
    <property type="nucleotide sequence ID" value="NC_019892.1"/>
</dbReference>
<accession>L0DC19</accession>
<evidence type="ECO:0000313" key="2">
    <source>
        <dbReference type="Proteomes" id="UP000010798"/>
    </source>
</evidence>
<dbReference type="AlphaFoldDB" id="L0DC19"/>
<keyword evidence="2" id="KW-1185">Reference proteome</keyword>
<evidence type="ECO:0000313" key="1">
    <source>
        <dbReference type="EMBL" id="AGA26395.1"/>
    </source>
</evidence>
<reference evidence="1 2" key="1">
    <citation type="submission" date="2012-02" db="EMBL/GenBank/DDBJ databases">
        <title>Complete sequence of chromosome of Singulisphaera acidiphila DSM 18658.</title>
        <authorList>
            <consortium name="US DOE Joint Genome Institute (JGI-PGF)"/>
            <person name="Lucas S."/>
            <person name="Copeland A."/>
            <person name="Lapidus A."/>
            <person name="Glavina del Rio T."/>
            <person name="Dalin E."/>
            <person name="Tice H."/>
            <person name="Bruce D."/>
            <person name="Goodwin L."/>
            <person name="Pitluck S."/>
            <person name="Peters L."/>
            <person name="Ovchinnikova G."/>
            <person name="Chertkov O."/>
            <person name="Kyrpides N."/>
            <person name="Mavromatis K."/>
            <person name="Ivanova N."/>
            <person name="Brettin T."/>
            <person name="Detter J.C."/>
            <person name="Han C."/>
            <person name="Larimer F."/>
            <person name="Land M."/>
            <person name="Hauser L."/>
            <person name="Markowitz V."/>
            <person name="Cheng J.-F."/>
            <person name="Hugenholtz P."/>
            <person name="Woyke T."/>
            <person name="Wu D."/>
            <person name="Tindall B."/>
            <person name="Pomrenke H."/>
            <person name="Brambilla E."/>
            <person name="Klenk H.-P."/>
            <person name="Eisen J.A."/>
        </authorList>
    </citation>
    <scope>NUCLEOTIDE SEQUENCE [LARGE SCALE GENOMIC DNA]</scope>
    <source>
        <strain evidence="2">ATCC BAA-1392 / DSM 18658 / VKM B-2454 / MOB10</strain>
    </source>
</reference>
<sequence>MSQAEAVRQAIAVGMDAPSDGVEFIMAHFGIEMDNKKFSLAKSQQKIRDAKWCIRQVV</sequence>
<dbReference type="KEGG" id="saci:Sinac_2057"/>
<proteinExistence type="predicted"/>
<dbReference type="EMBL" id="CP003364">
    <property type="protein sequence ID" value="AGA26395.1"/>
    <property type="molecule type" value="Genomic_DNA"/>
</dbReference>
<organism evidence="1 2">
    <name type="scientific">Singulisphaera acidiphila (strain ATCC BAA-1392 / DSM 18658 / VKM B-2454 / MOB10)</name>
    <dbReference type="NCBI Taxonomy" id="886293"/>
    <lineage>
        <taxon>Bacteria</taxon>
        <taxon>Pseudomonadati</taxon>
        <taxon>Planctomycetota</taxon>
        <taxon>Planctomycetia</taxon>
        <taxon>Isosphaerales</taxon>
        <taxon>Isosphaeraceae</taxon>
        <taxon>Singulisphaera</taxon>
    </lineage>
</organism>
<gene>
    <name evidence="1" type="ordered locus">Sinac_2057</name>
</gene>
<name>L0DC19_SINAD</name>